<organism evidence="1 2">
    <name type="scientific">Candidatus Falkowbacteria bacterium GW2011_GWA2_39_24</name>
    <dbReference type="NCBI Taxonomy" id="1618634"/>
    <lineage>
        <taxon>Bacteria</taxon>
        <taxon>Candidatus Falkowiibacteriota</taxon>
    </lineage>
</organism>
<protein>
    <submittedName>
        <fullName evidence="1">Uncharacterized protein</fullName>
    </submittedName>
</protein>
<dbReference type="Proteomes" id="UP000034048">
    <property type="component" value="Unassembled WGS sequence"/>
</dbReference>
<dbReference type="EMBL" id="LBWS01000044">
    <property type="protein sequence ID" value="KKR13585.1"/>
    <property type="molecule type" value="Genomic_DNA"/>
</dbReference>
<proteinExistence type="predicted"/>
<sequence length="76" mass="8644">MLELDQAVANLPLIIRKIKMQVVQDRNFFSAKQLKDLSWSIWEVGVLARVADSKNVQDINSGINECLQEIKTIVFA</sequence>
<name>A0A0G0QTB3_9BACT</name>
<comment type="caution">
    <text evidence="1">The sequence shown here is derived from an EMBL/GenBank/DDBJ whole genome shotgun (WGS) entry which is preliminary data.</text>
</comment>
<evidence type="ECO:0000313" key="1">
    <source>
        <dbReference type="EMBL" id="KKR13585.1"/>
    </source>
</evidence>
<accession>A0A0G0QTB3</accession>
<gene>
    <name evidence="1" type="ORF">UT42_C0044G0004</name>
</gene>
<dbReference type="AlphaFoldDB" id="A0A0G0QTB3"/>
<evidence type="ECO:0000313" key="2">
    <source>
        <dbReference type="Proteomes" id="UP000034048"/>
    </source>
</evidence>
<reference evidence="1 2" key="1">
    <citation type="journal article" date="2015" name="Nature">
        <title>rRNA introns, odd ribosomes, and small enigmatic genomes across a large radiation of phyla.</title>
        <authorList>
            <person name="Brown C.T."/>
            <person name="Hug L.A."/>
            <person name="Thomas B.C."/>
            <person name="Sharon I."/>
            <person name="Castelle C.J."/>
            <person name="Singh A."/>
            <person name="Wilkins M.J."/>
            <person name="Williams K.H."/>
            <person name="Banfield J.F."/>
        </authorList>
    </citation>
    <scope>NUCLEOTIDE SEQUENCE [LARGE SCALE GENOMIC DNA]</scope>
</reference>